<dbReference type="Proteomes" id="UP000005408">
    <property type="component" value="Unassembled WGS sequence"/>
</dbReference>
<evidence type="ECO:0000313" key="2">
    <source>
        <dbReference type="Proteomes" id="UP000005408"/>
    </source>
</evidence>
<accession>A0A8W8IEF7</accession>
<keyword evidence="2" id="KW-1185">Reference proteome</keyword>
<name>A0A8W8IEF7_MAGGI</name>
<dbReference type="AlphaFoldDB" id="A0A8W8IEF7"/>
<organism evidence="1 2">
    <name type="scientific">Magallana gigas</name>
    <name type="common">Pacific oyster</name>
    <name type="synonym">Crassostrea gigas</name>
    <dbReference type="NCBI Taxonomy" id="29159"/>
    <lineage>
        <taxon>Eukaryota</taxon>
        <taxon>Metazoa</taxon>
        <taxon>Spiralia</taxon>
        <taxon>Lophotrochozoa</taxon>
        <taxon>Mollusca</taxon>
        <taxon>Bivalvia</taxon>
        <taxon>Autobranchia</taxon>
        <taxon>Pteriomorphia</taxon>
        <taxon>Ostreida</taxon>
        <taxon>Ostreoidea</taxon>
        <taxon>Ostreidae</taxon>
        <taxon>Magallana</taxon>
    </lineage>
</organism>
<reference evidence="1" key="1">
    <citation type="submission" date="2022-08" db="UniProtKB">
        <authorList>
            <consortium name="EnsemblMetazoa"/>
        </authorList>
    </citation>
    <scope>IDENTIFICATION</scope>
    <source>
        <strain evidence="1">05x7-T-G4-1.051#20</strain>
    </source>
</reference>
<dbReference type="EnsemblMetazoa" id="G13795.1">
    <property type="protein sequence ID" value="G13795.1:cds"/>
    <property type="gene ID" value="G13795"/>
</dbReference>
<protein>
    <submittedName>
        <fullName evidence="1">Uncharacterized protein</fullName>
    </submittedName>
</protein>
<evidence type="ECO:0000313" key="1">
    <source>
        <dbReference type="EnsemblMetazoa" id="G13795.1:cds"/>
    </source>
</evidence>
<proteinExistence type="predicted"/>
<sequence>MEGMLGLFSQGRRVPGSPLGCAGEVQVSLPQGGSTARDIDSAGNRCAQNVGTAQGDPVVVASLKALESQLTQFDK</sequence>